<dbReference type="InterPro" id="IPR055407">
    <property type="entry name" value="TraM_C"/>
</dbReference>
<dbReference type="RefSeq" id="WP_091093242.1">
    <property type="nucleotide sequence ID" value="NZ_FNRD01000015.1"/>
</dbReference>
<organism evidence="3 4">
    <name type="scientific">Flavobacterium gillisiae</name>
    <dbReference type="NCBI Taxonomy" id="150146"/>
    <lineage>
        <taxon>Bacteria</taxon>
        <taxon>Pseudomonadati</taxon>
        <taxon>Bacteroidota</taxon>
        <taxon>Flavobacteriia</taxon>
        <taxon>Flavobacteriales</taxon>
        <taxon>Flavobacteriaceae</taxon>
        <taxon>Flavobacterium</taxon>
    </lineage>
</organism>
<protein>
    <submittedName>
        <fullName evidence="3">Bacteroides conjugative transposon TraM protein</fullName>
    </submittedName>
</protein>
<reference evidence="4" key="1">
    <citation type="submission" date="2016-10" db="EMBL/GenBank/DDBJ databases">
        <authorList>
            <person name="Varghese N."/>
            <person name="Submissions S."/>
        </authorList>
    </citation>
    <scope>NUCLEOTIDE SEQUENCE [LARGE SCALE GENOMIC DNA]</scope>
    <source>
        <strain evidence="4">DSM 22376</strain>
    </source>
</reference>
<name>A0A1H4FWM7_9FLAO</name>
<evidence type="ECO:0000259" key="2">
    <source>
        <dbReference type="Pfam" id="PF12508"/>
    </source>
</evidence>
<dbReference type="NCBIfam" id="TIGR03779">
    <property type="entry name" value="Bac_Flav_CT_M"/>
    <property type="match status" value="1"/>
</dbReference>
<keyword evidence="1" id="KW-1133">Transmembrane helix</keyword>
<feature type="domain" description="Conjugative transposon TraM C-terminal" evidence="2">
    <location>
        <begin position="282"/>
        <end position="425"/>
    </location>
</feature>
<dbReference type="STRING" id="150146.SAMN05443667_11575"/>
<keyword evidence="4" id="KW-1185">Reference proteome</keyword>
<dbReference type="OrthoDB" id="1453786at2"/>
<evidence type="ECO:0000313" key="3">
    <source>
        <dbReference type="EMBL" id="SEB01739.1"/>
    </source>
</evidence>
<feature type="transmembrane region" description="Helical" evidence="1">
    <location>
        <begin position="16"/>
        <end position="35"/>
    </location>
</feature>
<dbReference type="InterPro" id="IPR022187">
    <property type="entry name" value="Conjug_transposon_TraM"/>
</dbReference>
<evidence type="ECO:0000313" key="4">
    <source>
        <dbReference type="Proteomes" id="UP000198951"/>
    </source>
</evidence>
<accession>A0A1H4FWM7</accession>
<gene>
    <name evidence="3" type="ORF">SAMN05443667_11575</name>
</gene>
<keyword evidence="1" id="KW-0472">Membrane</keyword>
<dbReference type="EMBL" id="FNRD01000015">
    <property type="protein sequence ID" value="SEB01739.1"/>
    <property type="molecule type" value="Genomic_DNA"/>
</dbReference>
<dbReference type="AlphaFoldDB" id="A0A1H4FWM7"/>
<proteinExistence type="predicted"/>
<evidence type="ECO:0000256" key="1">
    <source>
        <dbReference type="SAM" id="Phobius"/>
    </source>
</evidence>
<dbReference type="Proteomes" id="UP000198951">
    <property type="component" value="Unassembled WGS sequence"/>
</dbReference>
<sequence>MERKTESLKTQRQRKMLMVFPLLVLPFITALFWILGGGKMDGATLESVEKTGFNTKLPDANGREALFLDKMKYYEQAAIDSAKLDELIKNDPNYLSQSFHVSGTETDTDTTFKGSSYTNGNGGLNTSVYRDSNEEKIHKKLEALQKAINSPTKVAEQNHGSNQYAKPTTLEMHSEDVNRLEYMISSMDGRKEEQDPELKQLSGMLENILDIQHPERVQERLRKVSKENRGQVFTISTKTMEGMVSLLQSSPENPLGTDGQSRRNGFYSFDENASTVDMQNTISAVIHETQTIVTGATVKLRLTNAIYINGFAIPKDHFLFGIASLQGERLSIKINSIRYNNCLFPVVLSVYDMDGLDGIYIPGTINRDVAKTTADRSMQSIGMGTLDDSWGAQAAGAGIEAAKSLLSKKVKLVKVVVKAGYQVLLLDDNQKQNDSN</sequence>
<keyword evidence="1" id="KW-0812">Transmembrane</keyword>
<dbReference type="Pfam" id="PF12508">
    <property type="entry name" value="Transposon_TraM"/>
    <property type="match status" value="1"/>
</dbReference>